<comment type="caution">
    <text evidence="5">The sequence shown here is derived from an EMBL/GenBank/DDBJ whole genome shotgun (WGS) entry which is preliminary data.</text>
</comment>
<gene>
    <name evidence="5" type="ORF">B0A50_07328</name>
</gene>
<dbReference type="AlphaFoldDB" id="A0A4U0TMR2"/>
<evidence type="ECO:0000259" key="4">
    <source>
        <dbReference type="PROSITE" id="PS50039"/>
    </source>
</evidence>
<dbReference type="PANTHER" id="PTHR42085:SF1">
    <property type="entry name" value="F-BOX DOMAIN-CONTAINING PROTEIN"/>
    <property type="match status" value="1"/>
</dbReference>
<dbReference type="PROSITE" id="PS50039">
    <property type="entry name" value="FORK_HEAD_3"/>
    <property type="match status" value="1"/>
</dbReference>
<evidence type="ECO:0000256" key="1">
    <source>
        <dbReference type="ARBA" id="ARBA00023125"/>
    </source>
</evidence>
<dbReference type="InterPro" id="IPR056632">
    <property type="entry name" value="DUF7730"/>
</dbReference>
<dbReference type="Proteomes" id="UP000308549">
    <property type="component" value="Unassembled WGS sequence"/>
</dbReference>
<dbReference type="Pfam" id="PF24864">
    <property type="entry name" value="DUF7730"/>
    <property type="match status" value="1"/>
</dbReference>
<protein>
    <recommendedName>
        <fullName evidence="4">Fork-head domain-containing protein</fullName>
    </recommendedName>
</protein>
<dbReference type="OrthoDB" id="3905718at2759"/>
<keyword evidence="2" id="KW-0539">Nucleus</keyword>
<feature type="domain" description="Fork-head" evidence="4">
    <location>
        <begin position="57"/>
        <end position="173"/>
    </location>
</feature>
<dbReference type="GO" id="GO:0003700">
    <property type="term" value="F:DNA-binding transcription factor activity"/>
    <property type="evidence" value="ECO:0007669"/>
    <property type="project" value="InterPro"/>
</dbReference>
<organism evidence="5 6">
    <name type="scientific">Salinomyces thailandicus</name>
    <dbReference type="NCBI Taxonomy" id="706561"/>
    <lineage>
        <taxon>Eukaryota</taxon>
        <taxon>Fungi</taxon>
        <taxon>Dikarya</taxon>
        <taxon>Ascomycota</taxon>
        <taxon>Pezizomycotina</taxon>
        <taxon>Dothideomycetes</taxon>
        <taxon>Dothideomycetidae</taxon>
        <taxon>Mycosphaerellales</taxon>
        <taxon>Teratosphaeriaceae</taxon>
        <taxon>Salinomyces</taxon>
    </lineage>
</organism>
<dbReference type="InterPro" id="IPR001766">
    <property type="entry name" value="Fork_head_dom"/>
</dbReference>
<dbReference type="GO" id="GO:0043565">
    <property type="term" value="F:sequence-specific DNA binding"/>
    <property type="evidence" value="ECO:0007669"/>
    <property type="project" value="InterPro"/>
</dbReference>
<evidence type="ECO:0000256" key="3">
    <source>
        <dbReference type="SAM" id="MobiDB-lite"/>
    </source>
</evidence>
<feature type="DNA-binding region" description="Fork-head" evidence="2">
    <location>
        <begin position="57"/>
        <end position="173"/>
    </location>
</feature>
<feature type="region of interest" description="Disordered" evidence="3">
    <location>
        <begin position="420"/>
        <end position="463"/>
    </location>
</feature>
<dbReference type="InterPro" id="IPR038883">
    <property type="entry name" value="AN11006-like"/>
</dbReference>
<evidence type="ECO:0000256" key="2">
    <source>
        <dbReference type="PROSITE-ProRule" id="PRU00089"/>
    </source>
</evidence>
<comment type="subcellular location">
    <subcellularLocation>
        <location evidence="2">Nucleus</location>
    </subcellularLocation>
</comment>
<proteinExistence type="predicted"/>
<evidence type="ECO:0000313" key="5">
    <source>
        <dbReference type="EMBL" id="TKA23271.1"/>
    </source>
</evidence>
<keyword evidence="1 2" id="KW-0238">DNA-binding</keyword>
<name>A0A4U0TMR2_9PEZI</name>
<sequence>MADSPHSISSSASIDGDLLATSDHSGDTVEPAWVSERASVRAEIMAIIKPYRLSEDEPPFSLPELVVMAILCSEEYSLERMYIRRWIKETFPYYAKPILNAFITRLFPQMYEHYEEKALPGFQMAFRTAFQQYEVPLRSDETTPGDMEEGIKYTVELAAGRIYLSRWLERERNGIFPFLKLAPELRNIIYKMVFTYPPGGLTVQYTTIDRESRRSMQVCALERIDGKTEPPGQTWGEQHPEDRDVTDIRITSMGSALGLLSTSKQVHAEAAPLFYNLNPFYFAGIIPLNHVLADPINASRMRHLREVRFDLDLCKNSGYNFPAIKVFIPAMKALSSLPALRRLTVTLLNCRFLEIKTSARRELGGRVKKYTRISQIPGFNDLAVAASKAQEVVFEEDYEGLVEEYVKEEVAKIRAKEAAAKKAPRKKRIGNRIKSERRVVEDSDEEDEGVGKVVKMGKKSVKS</sequence>
<reference evidence="5 6" key="1">
    <citation type="submission" date="2017-03" db="EMBL/GenBank/DDBJ databases">
        <title>Genomes of endolithic fungi from Antarctica.</title>
        <authorList>
            <person name="Coleine C."/>
            <person name="Masonjones S."/>
            <person name="Stajich J.E."/>
        </authorList>
    </citation>
    <scope>NUCLEOTIDE SEQUENCE [LARGE SCALE GENOMIC DNA]</scope>
    <source>
        <strain evidence="5 6">CCFEE 6315</strain>
    </source>
</reference>
<evidence type="ECO:0000313" key="6">
    <source>
        <dbReference type="Proteomes" id="UP000308549"/>
    </source>
</evidence>
<dbReference type="PANTHER" id="PTHR42085">
    <property type="entry name" value="F-BOX DOMAIN-CONTAINING PROTEIN"/>
    <property type="match status" value="1"/>
</dbReference>
<keyword evidence="6" id="KW-1185">Reference proteome</keyword>
<dbReference type="EMBL" id="NAJL01000058">
    <property type="protein sequence ID" value="TKA23271.1"/>
    <property type="molecule type" value="Genomic_DNA"/>
</dbReference>
<feature type="compositionally biased region" description="Basic residues" evidence="3">
    <location>
        <begin position="422"/>
        <end position="431"/>
    </location>
</feature>
<dbReference type="GO" id="GO:0005634">
    <property type="term" value="C:nucleus"/>
    <property type="evidence" value="ECO:0007669"/>
    <property type="project" value="UniProtKB-SubCell"/>
</dbReference>
<accession>A0A4U0TMR2</accession>